<keyword evidence="5 9" id="KW-0798">TonB box</keyword>
<evidence type="ECO:0000256" key="7">
    <source>
        <dbReference type="ARBA" id="ARBA00023237"/>
    </source>
</evidence>
<dbReference type="PROSITE" id="PS52016">
    <property type="entry name" value="TONB_DEPENDENT_REC_3"/>
    <property type="match status" value="1"/>
</dbReference>
<sequence>MEKKFLLSLLFISHLSFADHDEIEDLDFESLLATDVQITSVMKRTNKASTTPASVYVISNTQMLNAGVTSVAQALTLAPGMQVRKIDNNKWAIGIRNSAGRYTSKLLVMIDGQSIYNPSFAGVYWEALNIPIYDIERIEVIKGQGGLLWGSNATNGVVNIITKLSNDTRSTKISLKTGTTLDYEMSIRVGGDLNIAENSSYRFYINSQANDKSDISRQWTPQDEGEKDSFGARFDVAFNSDTSLLVQGDYTEVKMGQTLELPHPTTFTGSEVIQPHNRKHTLLMLRLENRLSDSANQTLQTSYAKQMGEQPHYMEKFQNYDIDYQINMLLGLAQLDIGANYHYNTTPFVGSEYLSSENDTDNIKKYGGFAQVSFALIENELDLIIGDKSEHNNLTGWEHQPSIRFAWRADNSQFLWASFSQGIRTPSLIEYDYNTQVNGFEIKSIFETGNDLVDNTRIKTFLRGSNQLKSERIDATEVGYRLQQNTWNADISLFYSEAKNTLSISPTVDPLLVPSIITLLQMGDLNGFSQYIQNQTVNFNFNSDSKQRTYGADLILNWQVNASANMTFGFNYATQEQYRVNNDLLEFNGHIKQAFFALNKKINETHNVMFQSRWEDGSIYRTEDFIAVDMSWNWQYDRHITVSLTGNNLLEQHHLEYARSNDTFDVATYIDRSFTLGMMVDF</sequence>
<dbReference type="SUPFAM" id="SSF56935">
    <property type="entry name" value="Porins"/>
    <property type="match status" value="1"/>
</dbReference>
<protein>
    <recommendedName>
        <fullName evidence="14">TonB-dependent receptor</fullName>
    </recommendedName>
</protein>
<keyword evidence="4 8" id="KW-0812">Transmembrane</keyword>
<evidence type="ECO:0000256" key="3">
    <source>
        <dbReference type="ARBA" id="ARBA00022452"/>
    </source>
</evidence>
<evidence type="ECO:0000259" key="10">
    <source>
        <dbReference type="Pfam" id="PF00593"/>
    </source>
</evidence>
<evidence type="ECO:0000259" key="11">
    <source>
        <dbReference type="Pfam" id="PF07715"/>
    </source>
</evidence>
<dbReference type="GO" id="GO:0044718">
    <property type="term" value="P:siderophore transmembrane transport"/>
    <property type="evidence" value="ECO:0007669"/>
    <property type="project" value="TreeGrafter"/>
</dbReference>
<comment type="caution">
    <text evidence="12">The sequence shown here is derived from an EMBL/GenBank/DDBJ whole genome shotgun (WGS) entry which is preliminary data.</text>
</comment>
<keyword evidence="2 8" id="KW-0813">Transport</keyword>
<organism evidence="12 13">
    <name type="scientific">Colwellia psychrerythraea</name>
    <name type="common">Vibrio psychroerythus</name>
    <dbReference type="NCBI Taxonomy" id="28229"/>
    <lineage>
        <taxon>Bacteria</taxon>
        <taxon>Pseudomonadati</taxon>
        <taxon>Pseudomonadota</taxon>
        <taxon>Gammaproteobacteria</taxon>
        <taxon>Alteromonadales</taxon>
        <taxon>Colwelliaceae</taxon>
        <taxon>Colwellia</taxon>
    </lineage>
</organism>
<dbReference type="Pfam" id="PF00593">
    <property type="entry name" value="TonB_dep_Rec_b-barrel"/>
    <property type="match status" value="1"/>
</dbReference>
<evidence type="ECO:0000256" key="9">
    <source>
        <dbReference type="RuleBase" id="RU003357"/>
    </source>
</evidence>
<dbReference type="Proteomes" id="UP000243053">
    <property type="component" value="Unassembled WGS sequence"/>
</dbReference>
<evidence type="ECO:0000256" key="2">
    <source>
        <dbReference type="ARBA" id="ARBA00022448"/>
    </source>
</evidence>
<dbReference type="EMBL" id="MAAF01000081">
    <property type="protein sequence ID" value="OUR78425.1"/>
    <property type="molecule type" value="Genomic_DNA"/>
</dbReference>
<feature type="domain" description="TonB-dependent receptor-like beta-barrel" evidence="10">
    <location>
        <begin position="199"/>
        <end position="649"/>
    </location>
</feature>
<accession>A0A1Y5EBW3</accession>
<keyword evidence="7 8" id="KW-0998">Cell outer membrane</keyword>
<dbReference type="PANTHER" id="PTHR30069">
    <property type="entry name" value="TONB-DEPENDENT OUTER MEMBRANE RECEPTOR"/>
    <property type="match status" value="1"/>
</dbReference>
<dbReference type="Gene3D" id="2.170.130.10">
    <property type="entry name" value="TonB-dependent receptor, plug domain"/>
    <property type="match status" value="1"/>
</dbReference>
<dbReference type="InterPro" id="IPR012910">
    <property type="entry name" value="Plug_dom"/>
</dbReference>
<dbReference type="GO" id="GO:0009279">
    <property type="term" value="C:cell outer membrane"/>
    <property type="evidence" value="ECO:0007669"/>
    <property type="project" value="UniProtKB-SubCell"/>
</dbReference>
<dbReference type="InterPro" id="IPR036942">
    <property type="entry name" value="Beta-barrel_TonB_sf"/>
</dbReference>
<dbReference type="GO" id="GO:0015344">
    <property type="term" value="F:siderophore uptake transmembrane transporter activity"/>
    <property type="evidence" value="ECO:0007669"/>
    <property type="project" value="TreeGrafter"/>
</dbReference>
<evidence type="ECO:0000256" key="5">
    <source>
        <dbReference type="ARBA" id="ARBA00023077"/>
    </source>
</evidence>
<dbReference type="InterPro" id="IPR037066">
    <property type="entry name" value="Plug_dom_sf"/>
</dbReference>
<evidence type="ECO:0000313" key="12">
    <source>
        <dbReference type="EMBL" id="OUR78425.1"/>
    </source>
</evidence>
<feature type="domain" description="TonB-dependent receptor plug" evidence="11">
    <location>
        <begin position="48"/>
        <end position="157"/>
    </location>
</feature>
<dbReference type="Pfam" id="PF07715">
    <property type="entry name" value="Plug"/>
    <property type="match status" value="1"/>
</dbReference>
<comment type="similarity">
    <text evidence="8 9">Belongs to the TonB-dependent receptor family.</text>
</comment>
<keyword evidence="6 8" id="KW-0472">Membrane</keyword>
<evidence type="ECO:0000313" key="13">
    <source>
        <dbReference type="Proteomes" id="UP000243053"/>
    </source>
</evidence>
<dbReference type="Gene3D" id="2.40.170.20">
    <property type="entry name" value="TonB-dependent receptor, beta-barrel domain"/>
    <property type="match status" value="1"/>
</dbReference>
<reference evidence="13" key="1">
    <citation type="journal article" date="2017" name="Proc. Natl. Acad. Sci. U.S.A.">
        <title>Simulation of Deepwater Horizon oil plume reveals substrate specialization within a complex community of hydrocarbon degraders.</title>
        <authorList>
            <person name="Hu P."/>
            <person name="Dubinsky E.A."/>
            <person name="Probst A.J."/>
            <person name="Wang J."/>
            <person name="Sieber C.M.K."/>
            <person name="Tom L.M."/>
            <person name="Gardinali P."/>
            <person name="Banfield J.F."/>
            <person name="Atlas R.M."/>
            <person name="Andersen G.L."/>
        </authorList>
    </citation>
    <scope>NUCLEOTIDE SEQUENCE [LARGE SCALE GENOMIC DNA]</scope>
</reference>
<comment type="subcellular location">
    <subcellularLocation>
        <location evidence="1 8">Cell outer membrane</location>
        <topology evidence="1 8">Multi-pass membrane protein</topology>
    </subcellularLocation>
</comment>
<proteinExistence type="inferred from homology"/>
<evidence type="ECO:0000256" key="8">
    <source>
        <dbReference type="PROSITE-ProRule" id="PRU01360"/>
    </source>
</evidence>
<name>A0A1Y5EBW3_COLPS</name>
<dbReference type="InterPro" id="IPR039426">
    <property type="entry name" value="TonB-dep_rcpt-like"/>
</dbReference>
<keyword evidence="3 8" id="KW-1134">Transmembrane beta strand</keyword>
<dbReference type="PANTHER" id="PTHR30069:SF27">
    <property type="entry name" value="BLL4766 PROTEIN"/>
    <property type="match status" value="1"/>
</dbReference>
<evidence type="ECO:0000256" key="4">
    <source>
        <dbReference type="ARBA" id="ARBA00022692"/>
    </source>
</evidence>
<dbReference type="InterPro" id="IPR000531">
    <property type="entry name" value="Beta-barrel_TonB"/>
</dbReference>
<gene>
    <name evidence="12" type="ORF">A9Q75_13515</name>
</gene>
<evidence type="ECO:0000256" key="6">
    <source>
        <dbReference type="ARBA" id="ARBA00023136"/>
    </source>
</evidence>
<dbReference type="AlphaFoldDB" id="A0A1Y5EBW3"/>
<evidence type="ECO:0008006" key="14">
    <source>
        <dbReference type="Google" id="ProtNLM"/>
    </source>
</evidence>
<evidence type="ECO:0000256" key="1">
    <source>
        <dbReference type="ARBA" id="ARBA00004571"/>
    </source>
</evidence>